<reference evidence="2" key="1">
    <citation type="submission" date="2015-03" db="EMBL/GenBank/DDBJ databases">
        <authorList>
            <consortium name="Pathogen Informatics"/>
        </authorList>
    </citation>
    <scope>NUCLEOTIDE SEQUENCE [LARGE SCALE GENOMIC DNA]</scope>
    <source>
        <strain evidence="2">N09902308</strain>
    </source>
</reference>
<proteinExistence type="predicted"/>
<evidence type="ECO:0000313" key="1">
    <source>
        <dbReference type="EMBL" id="COY46182.1"/>
    </source>
</evidence>
<dbReference type="EMBL" id="CSBK01001239">
    <property type="protein sequence ID" value="COY46182.1"/>
    <property type="molecule type" value="Genomic_DNA"/>
</dbReference>
<organism evidence="1 2">
    <name type="scientific">Mycobacterium tuberculosis</name>
    <dbReference type="NCBI Taxonomy" id="1773"/>
    <lineage>
        <taxon>Bacteria</taxon>
        <taxon>Bacillati</taxon>
        <taxon>Actinomycetota</taxon>
        <taxon>Actinomycetes</taxon>
        <taxon>Mycobacteriales</taxon>
        <taxon>Mycobacteriaceae</taxon>
        <taxon>Mycobacterium</taxon>
        <taxon>Mycobacterium tuberculosis complex</taxon>
    </lineage>
</organism>
<name>A0A916LBQ5_MYCTX</name>
<accession>A0A916LBQ5</accession>
<protein>
    <submittedName>
        <fullName evidence="1">Uncharacterized protein</fullName>
    </submittedName>
</protein>
<dbReference type="AlphaFoldDB" id="A0A916LBQ5"/>
<gene>
    <name evidence="1" type="ORF">ERS007739_02645</name>
</gene>
<dbReference type="Proteomes" id="UP000039021">
    <property type="component" value="Unassembled WGS sequence"/>
</dbReference>
<comment type="caution">
    <text evidence="1">The sequence shown here is derived from an EMBL/GenBank/DDBJ whole genome shotgun (WGS) entry which is preliminary data.</text>
</comment>
<evidence type="ECO:0000313" key="2">
    <source>
        <dbReference type="Proteomes" id="UP000039021"/>
    </source>
</evidence>
<sequence length="73" mass="7606">MTALISQACSRIPAMNDLPTSDSCSGSSALWNALTSPSNRLMWVCIAEPGCWPNGLGMNDARAPSSSATSLMT</sequence>